<evidence type="ECO:0000313" key="2">
    <source>
        <dbReference type="EMBL" id="MBO8445424.1"/>
    </source>
</evidence>
<dbReference type="Pfam" id="PF08757">
    <property type="entry name" value="CotH"/>
    <property type="match status" value="1"/>
</dbReference>
<dbReference type="InterPro" id="IPR013783">
    <property type="entry name" value="Ig-like_fold"/>
</dbReference>
<evidence type="ECO:0000313" key="3">
    <source>
        <dbReference type="Proteomes" id="UP000823619"/>
    </source>
</evidence>
<organism evidence="2 3">
    <name type="scientific">Candidatus Cryptobacteroides merdavium</name>
    <dbReference type="NCBI Taxonomy" id="2840769"/>
    <lineage>
        <taxon>Bacteria</taxon>
        <taxon>Pseudomonadati</taxon>
        <taxon>Bacteroidota</taxon>
        <taxon>Bacteroidia</taxon>
        <taxon>Bacteroidales</taxon>
        <taxon>Candidatus Cryptobacteroides</taxon>
    </lineage>
</organism>
<evidence type="ECO:0000256" key="1">
    <source>
        <dbReference type="SAM" id="SignalP"/>
    </source>
</evidence>
<sequence>MKRFFLCLSAVAASLAFVSCTEENLENPDNPAGSGEITVSATNVEAKSAGGDYFLTVTSDGNVSVSYDTGAGWFTAGLIVGAEEDNLRFRVDRNDDTQSRSAEVTLSAEGADDVIVTLVQEGGLKNKDCDLLSFSIDGTLNGLGSAIEFNFDKDSRTLDAMYLKWIEKDDPEMLIPVFEFTGETVYADGQEIVSGETPVSFADDVTITVEAESGDTKDYVVSLNCPQINRELAVLHFKPAEEIVSKDDYVDTEIELYDKTPGSTGEGWWNSDEQGTVEMRGRGNSTWGLPKKPFRIKFPEKFSPIGLNHAKEKSWTLLAQDMDKSLLRTHLAFEYSRALFDASDNYHDPNAILFTPASKYVNVYITGWYTDSSTGERTYRDGEYLGVYQMSDQIQEAEGRIAVDKIKADDVTDPVGITGGYIIETDIHEGNWFSPVKNVKMSYKYPEDDEEDYDPTICYRYITDFIGEFENVLYGNNFKDPENGWRKYLDEKTLIDFIIIKELAADMDGYTSTYMYKRRGVDKLFFGPIWDCDKGWNNDKRREHGDPLTNLMIYAGFWMPNYINYDWFQRLWDDETFRADVASRWKSKKAELLAVTDRVLEEVPASMAKAIEANFTVWPFDYQYSTEANMPAEDYPSEIERIRELTEQRAALLDRLFDE</sequence>
<name>A0A9D9HC35_9BACT</name>
<accession>A0A9D9HC35</accession>
<reference evidence="2" key="2">
    <citation type="journal article" date="2021" name="PeerJ">
        <title>Extensive microbial diversity within the chicken gut microbiome revealed by metagenomics and culture.</title>
        <authorList>
            <person name="Gilroy R."/>
            <person name="Ravi A."/>
            <person name="Getino M."/>
            <person name="Pursley I."/>
            <person name="Horton D.L."/>
            <person name="Alikhan N.F."/>
            <person name="Baker D."/>
            <person name="Gharbi K."/>
            <person name="Hall N."/>
            <person name="Watson M."/>
            <person name="Adriaenssens E.M."/>
            <person name="Foster-Nyarko E."/>
            <person name="Jarju S."/>
            <person name="Secka A."/>
            <person name="Antonio M."/>
            <person name="Oren A."/>
            <person name="Chaudhuri R.R."/>
            <person name="La Ragione R."/>
            <person name="Hildebrand F."/>
            <person name="Pallen M.J."/>
        </authorList>
    </citation>
    <scope>NUCLEOTIDE SEQUENCE</scope>
    <source>
        <strain evidence="2">D5-748</strain>
    </source>
</reference>
<keyword evidence="1" id="KW-0732">Signal</keyword>
<dbReference type="GO" id="GO:0016301">
    <property type="term" value="F:kinase activity"/>
    <property type="evidence" value="ECO:0007669"/>
    <property type="project" value="UniProtKB-KW"/>
</dbReference>
<dbReference type="InterPro" id="IPR014867">
    <property type="entry name" value="Spore_coat_CotH_CotH2/3/7"/>
</dbReference>
<dbReference type="Gene3D" id="2.60.40.10">
    <property type="entry name" value="Immunoglobulins"/>
    <property type="match status" value="1"/>
</dbReference>
<keyword evidence="2" id="KW-0808">Transferase</keyword>
<comment type="caution">
    <text evidence="2">The sequence shown here is derived from an EMBL/GenBank/DDBJ whole genome shotgun (WGS) entry which is preliminary data.</text>
</comment>
<dbReference type="PROSITE" id="PS51257">
    <property type="entry name" value="PROKAR_LIPOPROTEIN"/>
    <property type="match status" value="1"/>
</dbReference>
<proteinExistence type="predicted"/>
<reference evidence="2" key="1">
    <citation type="submission" date="2020-10" db="EMBL/GenBank/DDBJ databases">
        <authorList>
            <person name="Gilroy R."/>
        </authorList>
    </citation>
    <scope>NUCLEOTIDE SEQUENCE</scope>
    <source>
        <strain evidence="2">D5-748</strain>
    </source>
</reference>
<keyword evidence="2" id="KW-0418">Kinase</keyword>
<dbReference type="Proteomes" id="UP000823619">
    <property type="component" value="Unassembled WGS sequence"/>
</dbReference>
<feature type="signal peptide" evidence="1">
    <location>
        <begin position="1"/>
        <end position="18"/>
    </location>
</feature>
<gene>
    <name evidence="2" type="ORF">IAC23_07005</name>
</gene>
<dbReference type="AlphaFoldDB" id="A0A9D9HC35"/>
<dbReference type="CDD" id="cd14948">
    <property type="entry name" value="BACON"/>
    <property type="match status" value="1"/>
</dbReference>
<dbReference type="InterPro" id="IPR024361">
    <property type="entry name" value="BACON"/>
</dbReference>
<dbReference type="EMBL" id="JADIMO010000088">
    <property type="protein sequence ID" value="MBO8445424.1"/>
    <property type="molecule type" value="Genomic_DNA"/>
</dbReference>
<feature type="chain" id="PRO_5039395287" evidence="1">
    <location>
        <begin position="19"/>
        <end position="659"/>
    </location>
</feature>
<protein>
    <submittedName>
        <fullName evidence="2">CotH kinase family protein</fullName>
    </submittedName>
</protein>